<proteinExistence type="predicted"/>
<dbReference type="EC" id="1.13.12.16" evidence="5"/>
<evidence type="ECO:0000313" key="6">
    <source>
        <dbReference type="Proteomes" id="UP000829494"/>
    </source>
</evidence>
<gene>
    <name evidence="5" type="ORF">SRIMR7_06210</name>
</gene>
<dbReference type="PANTHER" id="PTHR32332:SF20">
    <property type="entry name" value="2-NITROPROPANE DIOXYGENASE-LIKE PROTEIN"/>
    <property type="match status" value="1"/>
</dbReference>
<feature type="region of interest" description="Disordered" evidence="4">
    <location>
        <begin position="350"/>
        <end position="399"/>
    </location>
</feature>
<evidence type="ECO:0000256" key="3">
    <source>
        <dbReference type="ARBA" id="ARBA00023002"/>
    </source>
</evidence>
<dbReference type="PANTHER" id="PTHR32332">
    <property type="entry name" value="2-NITROPROPANE DIOXYGENASE"/>
    <property type="match status" value="1"/>
</dbReference>
<organism evidence="5 6">
    <name type="scientific">Streptomyces rimosus subsp. rimosus</name>
    <dbReference type="NCBI Taxonomy" id="132474"/>
    <lineage>
        <taxon>Bacteria</taxon>
        <taxon>Bacillati</taxon>
        <taxon>Actinomycetota</taxon>
        <taxon>Actinomycetes</taxon>
        <taxon>Kitasatosporales</taxon>
        <taxon>Streptomycetaceae</taxon>
        <taxon>Streptomyces</taxon>
    </lineage>
</organism>
<feature type="compositionally biased region" description="Pro residues" evidence="4">
    <location>
        <begin position="362"/>
        <end position="371"/>
    </location>
</feature>
<dbReference type="EMBL" id="CP094298">
    <property type="protein sequence ID" value="UNZ01726.1"/>
    <property type="molecule type" value="Genomic_DNA"/>
</dbReference>
<dbReference type="Proteomes" id="UP000829494">
    <property type="component" value="Chromosome"/>
</dbReference>
<evidence type="ECO:0000256" key="1">
    <source>
        <dbReference type="ARBA" id="ARBA00022630"/>
    </source>
</evidence>
<keyword evidence="6" id="KW-1185">Reference proteome</keyword>
<dbReference type="Gene3D" id="3.20.20.70">
    <property type="entry name" value="Aldolase class I"/>
    <property type="match status" value="1"/>
</dbReference>
<keyword evidence="3 5" id="KW-0560">Oxidoreductase</keyword>
<dbReference type="CDD" id="cd04730">
    <property type="entry name" value="NPD_like"/>
    <property type="match status" value="1"/>
</dbReference>
<reference evidence="5 6" key="1">
    <citation type="submission" date="2022-03" db="EMBL/GenBank/DDBJ databases">
        <title>Complete genome of Streptomyces rimosus ssp. rimosus R7 (=ATCC 10970).</title>
        <authorList>
            <person name="Beganovic S."/>
            <person name="Ruckert C."/>
            <person name="Busche T."/>
            <person name="Kalinowski J."/>
            <person name="Wittmann C."/>
        </authorList>
    </citation>
    <scope>NUCLEOTIDE SEQUENCE [LARGE SCALE GENOMIC DNA]</scope>
    <source>
        <strain evidence="5 6">R7</strain>
    </source>
</reference>
<evidence type="ECO:0000256" key="4">
    <source>
        <dbReference type="SAM" id="MobiDB-lite"/>
    </source>
</evidence>
<feature type="compositionally biased region" description="Basic and acidic residues" evidence="4">
    <location>
        <begin position="385"/>
        <end position="399"/>
    </location>
</feature>
<evidence type="ECO:0000256" key="2">
    <source>
        <dbReference type="ARBA" id="ARBA00022643"/>
    </source>
</evidence>
<accession>A0ABY3YVR4</accession>
<dbReference type="SUPFAM" id="SSF51412">
    <property type="entry name" value="Inosine monophosphate dehydrogenase (IMPDH)"/>
    <property type="match status" value="1"/>
</dbReference>
<sequence length="519" mass="54435">MRALTTALTELTGVRYPIVQTGMGWVAGPRLVSATAEAGALGILASATMSTGRLRAAVREVAARTDRPFGVNLRADAGDAAERVRIIIEEGVRVASFALAPSRELIARLKDAGVVVIPTVGARRHAEKVAAWGADAVVVQGAEGGGHTGEVATTVLLPQVVDAVDIPVVAAGGFCDGRGLVAALAFGAAGVAMGTRFLLTSDSTVPAAVKARYLAASVRDVTVTRKVDGLPHRMLRTDLVAALERSGRPAALLRAVRHAAAFRKEAGTGWARMVRDGLAMKRGAELTWGQVLLAANTPMMLRAGLVEGRTDAGVLASGQVTGLIDDLPSCAELVGRVMAEAAATLDRLGRAARSEGRAPGLSRPPPGPVPYAPTRRHPARTHAPNIERDSGGLRWGRPERLPVVPPRAEVSIGGDQMRKFLATAVAVTALSTTLGLASASQAAAAPRAPQCAKVMKYFTKDHQRLVRLKNLCKQRPACYTIVVPARPTVNGRLAKGQTKDVRYGTDRGPRALYVKNRAC</sequence>
<keyword evidence="5" id="KW-0503">Monooxygenase</keyword>
<dbReference type="Pfam" id="PF03060">
    <property type="entry name" value="NMO"/>
    <property type="match status" value="1"/>
</dbReference>
<keyword evidence="2" id="KW-0288">FMN</keyword>
<dbReference type="GO" id="GO:0018580">
    <property type="term" value="F:nitronate monooxygenase activity"/>
    <property type="evidence" value="ECO:0007669"/>
    <property type="project" value="UniProtKB-EC"/>
</dbReference>
<dbReference type="InterPro" id="IPR013785">
    <property type="entry name" value="Aldolase_TIM"/>
</dbReference>
<evidence type="ECO:0000313" key="5">
    <source>
        <dbReference type="EMBL" id="UNZ01726.1"/>
    </source>
</evidence>
<name>A0ABY3YVR4_STRRM</name>
<keyword evidence="1" id="KW-0285">Flavoprotein</keyword>
<protein>
    <submittedName>
        <fullName evidence="5">Nitronate monooxygenase</fullName>
        <ecNumber evidence="5">1.13.12.16</ecNumber>
    </submittedName>
</protein>
<dbReference type="InterPro" id="IPR004136">
    <property type="entry name" value="NMO"/>
</dbReference>